<reference evidence="1 2" key="1">
    <citation type="journal article" date="2021" name="Nat. Commun.">
        <title>Genetic determinants of endophytism in the Arabidopsis root mycobiome.</title>
        <authorList>
            <person name="Mesny F."/>
            <person name="Miyauchi S."/>
            <person name="Thiergart T."/>
            <person name="Pickel B."/>
            <person name="Atanasova L."/>
            <person name="Karlsson M."/>
            <person name="Huettel B."/>
            <person name="Barry K.W."/>
            <person name="Haridas S."/>
            <person name="Chen C."/>
            <person name="Bauer D."/>
            <person name="Andreopoulos W."/>
            <person name="Pangilinan J."/>
            <person name="LaButti K."/>
            <person name="Riley R."/>
            <person name="Lipzen A."/>
            <person name="Clum A."/>
            <person name="Drula E."/>
            <person name="Henrissat B."/>
            <person name="Kohler A."/>
            <person name="Grigoriev I.V."/>
            <person name="Martin F.M."/>
            <person name="Hacquard S."/>
        </authorList>
    </citation>
    <scope>NUCLEOTIDE SEQUENCE [LARGE SCALE GENOMIC DNA]</scope>
    <source>
        <strain evidence="1 2">MPI-SDFR-AT-0079</strain>
    </source>
</reference>
<organism evidence="1 2">
    <name type="scientific">Chaetomium tenue</name>
    <dbReference type="NCBI Taxonomy" id="1854479"/>
    <lineage>
        <taxon>Eukaryota</taxon>
        <taxon>Fungi</taxon>
        <taxon>Dikarya</taxon>
        <taxon>Ascomycota</taxon>
        <taxon>Pezizomycotina</taxon>
        <taxon>Sordariomycetes</taxon>
        <taxon>Sordariomycetidae</taxon>
        <taxon>Sordariales</taxon>
        <taxon>Chaetomiaceae</taxon>
        <taxon>Chaetomium</taxon>
    </lineage>
</organism>
<protein>
    <submittedName>
        <fullName evidence="1">Uncharacterized protein</fullName>
    </submittedName>
</protein>
<evidence type="ECO:0000313" key="2">
    <source>
        <dbReference type="Proteomes" id="UP000724584"/>
    </source>
</evidence>
<comment type="caution">
    <text evidence="1">The sequence shown here is derived from an EMBL/GenBank/DDBJ whole genome shotgun (WGS) entry which is preliminary data.</text>
</comment>
<evidence type="ECO:0000313" key="1">
    <source>
        <dbReference type="EMBL" id="KAH6623464.1"/>
    </source>
</evidence>
<accession>A0ACB7NYD0</accession>
<sequence length="341" mass="35599">MLRVTQVIVTTVEDADGWKQVGALTTTFTPPASCTRILETSSSSLAILGADFFNQDSCYPDVDDQPLIRAYFRPGRVCPSGWTGENIFGGTAGTDPRLVLPSLRPDETAVVCCPRGLRYTETLLSFAPGVGGWCLGTLTAPTSIEGQQCANCDGKPTPLPIRNANNIPMTLLQTTILLRTATDANNTPTPNLPATRSTTTSNPNITTPSTTTTTPPTETNPPTSSSTNTAAIAAGVTASILALAIIAATIFLFMRRRRRRQQQQNATSPPLDNNSLKELHSTSYAGGELLGDTNPSMVRHELGAGVGGPVELDAGGYGGEYGVDGRYGGLGQAGGGGVGGR</sequence>
<keyword evidence="2" id="KW-1185">Reference proteome</keyword>
<dbReference type="EMBL" id="JAGIZQ010000006">
    <property type="protein sequence ID" value="KAH6623464.1"/>
    <property type="molecule type" value="Genomic_DNA"/>
</dbReference>
<name>A0ACB7NYD0_9PEZI</name>
<dbReference type="Proteomes" id="UP000724584">
    <property type="component" value="Unassembled WGS sequence"/>
</dbReference>
<gene>
    <name evidence="1" type="ORF">F5144DRAFT_362378</name>
</gene>
<proteinExistence type="predicted"/>